<gene>
    <name evidence="2" type="ORF">RF11_08807</name>
</gene>
<feature type="chain" id="PRO_5002152435" evidence="1">
    <location>
        <begin position="20"/>
        <end position="199"/>
    </location>
</feature>
<organism evidence="2 3">
    <name type="scientific">Thelohanellus kitauei</name>
    <name type="common">Myxosporean</name>
    <dbReference type="NCBI Taxonomy" id="669202"/>
    <lineage>
        <taxon>Eukaryota</taxon>
        <taxon>Metazoa</taxon>
        <taxon>Cnidaria</taxon>
        <taxon>Myxozoa</taxon>
        <taxon>Myxosporea</taxon>
        <taxon>Bivalvulida</taxon>
        <taxon>Platysporina</taxon>
        <taxon>Myxobolidae</taxon>
        <taxon>Thelohanellus</taxon>
    </lineage>
</organism>
<dbReference type="AlphaFoldDB" id="A0A0C2MQR3"/>
<reference evidence="2 3" key="1">
    <citation type="journal article" date="2014" name="Genome Biol. Evol.">
        <title>The genome of the myxosporean Thelohanellus kitauei shows adaptations to nutrient acquisition within its fish host.</title>
        <authorList>
            <person name="Yang Y."/>
            <person name="Xiong J."/>
            <person name="Zhou Z."/>
            <person name="Huo F."/>
            <person name="Miao W."/>
            <person name="Ran C."/>
            <person name="Liu Y."/>
            <person name="Zhang J."/>
            <person name="Feng J."/>
            <person name="Wang M."/>
            <person name="Wang M."/>
            <person name="Wang L."/>
            <person name="Yao B."/>
        </authorList>
    </citation>
    <scope>NUCLEOTIDE SEQUENCE [LARGE SCALE GENOMIC DNA]</scope>
    <source>
        <strain evidence="2">Wuqing</strain>
    </source>
</reference>
<feature type="signal peptide" evidence="1">
    <location>
        <begin position="1"/>
        <end position="19"/>
    </location>
</feature>
<keyword evidence="1" id="KW-0732">Signal</keyword>
<comment type="caution">
    <text evidence="2">The sequence shown here is derived from an EMBL/GenBank/DDBJ whole genome shotgun (WGS) entry which is preliminary data.</text>
</comment>
<proteinExistence type="predicted"/>
<dbReference type="EMBL" id="JWZT01004477">
    <property type="protein sequence ID" value="KII63997.1"/>
    <property type="molecule type" value="Genomic_DNA"/>
</dbReference>
<dbReference type="Proteomes" id="UP000031668">
    <property type="component" value="Unassembled WGS sequence"/>
</dbReference>
<name>A0A0C2MQR3_THEKT</name>
<evidence type="ECO:0000313" key="2">
    <source>
        <dbReference type="EMBL" id="KII63997.1"/>
    </source>
</evidence>
<sequence length="199" mass="23324">MNISLRLLVLVCFLHLILVDNYRRRKKFGSCPKKIKKALKRVCNNPLYHKKRSKYLKYVKCMGKKTAIERKLPEAGVLYKCCLKAFGRWKKKSCKKRTKKLIFCMLKYYNAIMAASQKFLKIVSPFDLEFNDSLEPHDSNYFTSGIPPYQYHPLSSTRRSNSILFQLSILNGVRMAPIMRILTVPELVNQFELHTSCFD</sequence>
<accession>A0A0C2MQR3</accession>
<keyword evidence="3" id="KW-1185">Reference proteome</keyword>
<evidence type="ECO:0000313" key="3">
    <source>
        <dbReference type="Proteomes" id="UP000031668"/>
    </source>
</evidence>
<protein>
    <submittedName>
        <fullName evidence="2">Uncharacterized protein</fullName>
    </submittedName>
</protein>
<evidence type="ECO:0000256" key="1">
    <source>
        <dbReference type="SAM" id="SignalP"/>
    </source>
</evidence>